<keyword evidence="1 2" id="KW-0238">DNA-binding</keyword>
<name>A0A848LS37_9BACT</name>
<keyword evidence="5" id="KW-1185">Reference proteome</keyword>
<dbReference type="Gene3D" id="1.10.357.10">
    <property type="entry name" value="Tetracycline Repressor, domain 2"/>
    <property type="match status" value="1"/>
</dbReference>
<dbReference type="InterPro" id="IPR050109">
    <property type="entry name" value="HTH-type_TetR-like_transc_reg"/>
</dbReference>
<accession>A0A848LS37</accession>
<evidence type="ECO:0000313" key="5">
    <source>
        <dbReference type="Proteomes" id="UP000518300"/>
    </source>
</evidence>
<evidence type="ECO:0000259" key="3">
    <source>
        <dbReference type="PROSITE" id="PS50977"/>
    </source>
</evidence>
<dbReference type="Pfam" id="PF00440">
    <property type="entry name" value="TetR_N"/>
    <property type="match status" value="1"/>
</dbReference>
<dbReference type="PANTHER" id="PTHR30055">
    <property type="entry name" value="HTH-TYPE TRANSCRIPTIONAL REGULATOR RUTR"/>
    <property type="match status" value="1"/>
</dbReference>
<dbReference type="PRINTS" id="PR00455">
    <property type="entry name" value="HTHTETR"/>
</dbReference>
<feature type="DNA-binding region" description="H-T-H motif" evidence="2">
    <location>
        <begin position="29"/>
        <end position="48"/>
    </location>
</feature>
<sequence>MPRPPRYDADVLLDAALELLVTQGARAVSAAAVARRAGVPSGSLYHRFPSRDALLAALWLRTVEAFQAEFGAHLRGSEPLRAARQAAVSVLTWTRAHPEQAQLLLRFRLADLLDGALPAEAKARARALRGAAEEGLRAFAQRLGLPEERVRFALVHVPYAAARASLTRGEVPPTSVDGLVEETVDALLGRPRPARRRVR</sequence>
<evidence type="ECO:0000256" key="2">
    <source>
        <dbReference type="PROSITE-ProRule" id="PRU00335"/>
    </source>
</evidence>
<dbReference type="InterPro" id="IPR009057">
    <property type="entry name" value="Homeodomain-like_sf"/>
</dbReference>
<organism evidence="4 5">
    <name type="scientific">Pyxidicoccus fallax</name>
    <dbReference type="NCBI Taxonomy" id="394095"/>
    <lineage>
        <taxon>Bacteria</taxon>
        <taxon>Pseudomonadati</taxon>
        <taxon>Myxococcota</taxon>
        <taxon>Myxococcia</taxon>
        <taxon>Myxococcales</taxon>
        <taxon>Cystobacterineae</taxon>
        <taxon>Myxococcaceae</taxon>
        <taxon>Pyxidicoccus</taxon>
    </lineage>
</organism>
<comment type="caution">
    <text evidence="4">The sequence shown here is derived from an EMBL/GenBank/DDBJ whole genome shotgun (WGS) entry which is preliminary data.</text>
</comment>
<proteinExistence type="predicted"/>
<evidence type="ECO:0000313" key="4">
    <source>
        <dbReference type="EMBL" id="NMO20767.1"/>
    </source>
</evidence>
<dbReference type="AlphaFoldDB" id="A0A848LS37"/>
<dbReference type="PROSITE" id="PS50977">
    <property type="entry name" value="HTH_TETR_2"/>
    <property type="match status" value="1"/>
</dbReference>
<dbReference type="EMBL" id="JABBJJ010000269">
    <property type="protein sequence ID" value="NMO20767.1"/>
    <property type="molecule type" value="Genomic_DNA"/>
</dbReference>
<evidence type="ECO:0000256" key="1">
    <source>
        <dbReference type="ARBA" id="ARBA00023125"/>
    </source>
</evidence>
<gene>
    <name evidence="4" type="ORF">HG543_38860</name>
</gene>
<dbReference type="RefSeq" id="WP_169349974.1">
    <property type="nucleotide sequence ID" value="NZ_JABBJJ010000269.1"/>
</dbReference>
<dbReference type="SUPFAM" id="SSF46689">
    <property type="entry name" value="Homeodomain-like"/>
    <property type="match status" value="1"/>
</dbReference>
<dbReference type="GO" id="GO:0003700">
    <property type="term" value="F:DNA-binding transcription factor activity"/>
    <property type="evidence" value="ECO:0007669"/>
    <property type="project" value="TreeGrafter"/>
</dbReference>
<dbReference type="PANTHER" id="PTHR30055:SF220">
    <property type="entry name" value="TETR-FAMILY REGULATORY PROTEIN"/>
    <property type="match status" value="1"/>
</dbReference>
<dbReference type="GO" id="GO:0000976">
    <property type="term" value="F:transcription cis-regulatory region binding"/>
    <property type="evidence" value="ECO:0007669"/>
    <property type="project" value="TreeGrafter"/>
</dbReference>
<reference evidence="4 5" key="1">
    <citation type="submission" date="2020-04" db="EMBL/GenBank/DDBJ databases">
        <title>Draft genome of Pyxidicoccus fallax type strain.</title>
        <authorList>
            <person name="Whitworth D.E."/>
        </authorList>
    </citation>
    <scope>NUCLEOTIDE SEQUENCE [LARGE SCALE GENOMIC DNA]</scope>
    <source>
        <strain evidence="4 5">DSM 14698</strain>
    </source>
</reference>
<dbReference type="InterPro" id="IPR001647">
    <property type="entry name" value="HTH_TetR"/>
</dbReference>
<protein>
    <submittedName>
        <fullName evidence="4">TetR/AcrR family transcriptional regulator</fullName>
    </submittedName>
</protein>
<feature type="domain" description="HTH tetR-type" evidence="3">
    <location>
        <begin position="6"/>
        <end position="66"/>
    </location>
</feature>
<dbReference type="Proteomes" id="UP000518300">
    <property type="component" value="Unassembled WGS sequence"/>
</dbReference>